<evidence type="ECO:0000256" key="1">
    <source>
        <dbReference type="ARBA" id="ARBA00022448"/>
    </source>
</evidence>
<dbReference type="RefSeq" id="WP_198062360.1">
    <property type="nucleotide sequence ID" value="NZ_CP065856.1"/>
</dbReference>
<dbReference type="OrthoDB" id="18209at2157"/>
<dbReference type="CDD" id="cd03216">
    <property type="entry name" value="ABC_Carb_Monos_I"/>
    <property type="match status" value="1"/>
</dbReference>
<keyword evidence="1" id="KW-0813">Transport</keyword>
<accession>A0A7T3FZK7</accession>
<evidence type="ECO:0000259" key="6">
    <source>
        <dbReference type="PROSITE" id="PS50893"/>
    </source>
</evidence>
<reference evidence="7 8" key="1">
    <citation type="submission" date="2020-12" db="EMBL/GenBank/DDBJ databases">
        <title>Halosimplex halophilum sp. nov. and Halosimplex salinum sp. nov., two new members of the genus Halosimplex.</title>
        <authorList>
            <person name="Cui H.L."/>
        </authorList>
    </citation>
    <scope>NUCLEOTIDE SEQUENCE [LARGE SCALE GENOMIC DNA]</scope>
    <source>
        <strain evidence="7 8">YGH94</strain>
    </source>
</reference>
<protein>
    <submittedName>
        <fullName evidence="7">ABC transporter ATP-binding protein</fullName>
    </submittedName>
</protein>
<keyword evidence="8" id="KW-1185">Reference proteome</keyword>
<gene>
    <name evidence="7" type="ORF">I7X12_02750</name>
</gene>
<dbReference type="GeneID" id="60587377"/>
<dbReference type="PROSITE" id="PS00211">
    <property type="entry name" value="ABC_TRANSPORTER_1"/>
    <property type="match status" value="1"/>
</dbReference>
<dbReference type="Proteomes" id="UP000595001">
    <property type="component" value="Chromosome"/>
</dbReference>
<dbReference type="GO" id="GO:0016887">
    <property type="term" value="F:ATP hydrolysis activity"/>
    <property type="evidence" value="ECO:0007669"/>
    <property type="project" value="InterPro"/>
</dbReference>
<dbReference type="EMBL" id="CP065856">
    <property type="protein sequence ID" value="QPV63571.1"/>
    <property type="molecule type" value="Genomic_DNA"/>
</dbReference>
<keyword evidence="2" id="KW-0677">Repeat</keyword>
<keyword evidence="3" id="KW-0547">Nucleotide-binding</keyword>
<evidence type="ECO:0000256" key="4">
    <source>
        <dbReference type="ARBA" id="ARBA00022840"/>
    </source>
</evidence>
<dbReference type="InterPro" id="IPR003439">
    <property type="entry name" value="ABC_transporter-like_ATP-bd"/>
</dbReference>
<feature type="compositionally biased region" description="Basic and acidic residues" evidence="5">
    <location>
        <begin position="108"/>
        <end position="118"/>
    </location>
</feature>
<feature type="domain" description="ABC transporter" evidence="6">
    <location>
        <begin position="7"/>
        <end position="278"/>
    </location>
</feature>
<dbReference type="KEGG" id="hlt:I7X12_02750"/>
<feature type="compositionally biased region" description="Gly residues" evidence="5">
    <location>
        <begin position="563"/>
        <end position="574"/>
    </location>
</feature>
<evidence type="ECO:0000256" key="5">
    <source>
        <dbReference type="SAM" id="MobiDB-lite"/>
    </source>
</evidence>
<proteinExistence type="predicted"/>
<dbReference type="Gene3D" id="3.40.50.300">
    <property type="entry name" value="P-loop containing nucleotide triphosphate hydrolases"/>
    <property type="match status" value="2"/>
</dbReference>
<sequence>MDEDPFLRMSGVRKEFPGVVANDDVDFSVRRGEIHGLLGENGAGKSTLMKILYGLYDADAGSVHLGGEPLDLDSPQDAIDRGIGMVHQHFKLIPRLSVAENVVLGEREPAGPFRDRGGDGGTAGDASDSWLPDSIRQNRLARGLAERFTIGLDASAAEIEALADDYGFGVDVRAPVAELDVGERQRVEILKALYRDVDLLILDEPTAVLTPTEAERLFETLRTLADSGISIIFITHKLAEATAITDRVTVLREGETVGTVETGSVDQAELARLMVGREVLFSLDKERVEPGDPVLNANGLRAEDDRGIEALSGIDLSVRAGEIVGIAGVSGNGQRELAEALAGVRDPTGGTIAVDGRDLTGEPARAFVDGGVSFVPEDRHEYGCAEELSVMHNAALKELRDDRFDDGPFLDYDELARYAEEIVDEFDVRGVHDVREVPAGDLSGGNLQKLILGRELTRDPDLLVAHQPTRGVDVGAIEFLREAILDQRAEGTGTVLISEDLDELFDLSDRLLVIYEGEIVHETTPEAADRERVGMRMTGGVDDATEARSGGDGDAADRAMTDGGTGSSSGGDRR</sequence>
<evidence type="ECO:0000256" key="2">
    <source>
        <dbReference type="ARBA" id="ARBA00022737"/>
    </source>
</evidence>
<feature type="region of interest" description="Disordered" evidence="5">
    <location>
        <begin position="536"/>
        <end position="574"/>
    </location>
</feature>
<keyword evidence="4 7" id="KW-0067">ATP-binding</keyword>
<dbReference type="InterPro" id="IPR017871">
    <property type="entry name" value="ABC_transporter-like_CS"/>
</dbReference>
<feature type="compositionally biased region" description="Basic and acidic residues" evidence="5">
    <location>
        <begin position="545"/>
        <end position="560"/>
    </location>
</feature>
<dbReference type="PANTHER" id="PTHR43790:SF9">
    <property type="entry name" value="GALACTOFURANOSE TRANSPORTER ATP-BINDING PROTEIN YTFR"/>
    <property type="match status" value="1"/>
</dbReference>
<dbReference type="AlphaFoldDB" id="A0A7T3FZK7"/>
<dbReference type="PANTHER" id="PTHR43790">
    <property type="entry name" value="CARBOHYDRATE TRANSPORT ATP-BINDING PROTEIN MG119-RELATED"/>
    <property type="match status" value="1"/>
</dbReference>
<dbReference type="CDD" id="cd03215">
    <property type="entry name" value="ABC_Carb_Monos_II"/>
    <property type="match status" value="1"/>
</dbReference>
<feature type="domain" description="ABC transporter" evidence="6">
    <location>
        <begin position="295"/>
        <end position="541"/>
    </location>
</feature>
<dbReference type="GO" id="GO:0005524">
    <property type="term" value="F:ATP binding"/>
    <property type="evidence" value="ECO:0007669"/>
    <property type="project" value="UniProtKB-KW"/>
</dbReference>
<dbReference type="InterPro" id="IPR003593">
    <property type="entry name" value="AAA+_ATPase"/>
</dbReference>
<organism evidence="7 8">
    <name type="scientific">Halosimplex litoreum</name>
    <dbReference type="NCBI Taxonomy" id="1198301"/>
    <lineage>
        <taxon>Archaea</taxon>
        <taxon>Methanobacteriati</taxon>
        <taxon>Methanobacteriota</taxon>
        <taxon>Stenosarchaea group</taxon>
        <taxon>Halobacteria</taxon>
        <taxon>Halobacteriales</taxon>
        <taxon>Haloarculaceae</taxon>
        <taxon>Halosimplex</taxon>
    </lineage>
</organism>
<dbReference type="Pfam" id="PF00005">
    <property type="entry name" value="ABC_tran"/>
    <property type="match status" value="2"/>
</dbReference>
<dbReference type="InterPro" id="IPR050107">
    <property type="entry name" value="ABC_carbohydrate_import_ATPase"/>
</dbReference>
<dbReference type="SUPFAM" id="SSF52540">
    <property type="entry name" value="P-loop containing nucleoside triphosphate hydrolases"/>
    <property type="match status" value="2"/>
</dbReference>
<dbReference type="SMART" id="SM00382">
    <property type="entry name" value="AAA"/>
    <property type="match status" value="1"/>
</dbReference>
<evidence type="ECO:0000313" key="8">
    <source>
        <dbReference type="Proteomes" id="UP000595001"/>
    </source>
</evidence>
<dbReference type="InterPro" id="IPR027417">
    <property type="entry name" value="P-loop_NTPase"/>
</dbReference>
<dbReference type="PROSITE" id="PS50893">
    <property type="entry name" value="ABC_TRANSPORTER_2"/>
    <property type="match status" value="2"/>
</dbReference>
<name>A0A7T3FZK7_9EURY</name>
<feature type="region of interest" description="Disordered" evidence="5">
    <location>
        <begin position="108"/>
        <end position="130"/>
    </location>
</feature>
<evidence type="ECO:0000256" key="3">
    <source>
        <dbReference type="ARBA" id="ARBA00022741"/>
    </source>
</evidence>
<evidence type="ECO:0000313" key="7">
    <source>
        <dbReference type="EMBL" id="QPV63571.1"/>
    </source>
</evidence>